<protein>
    <submittedName>
        <fullName evidence="2">Uncharacterized protein</fullName>
    </submittedName>
</protein>
<feature type="region of interest" description="Disordered" evidence="1">
    <location>
        <begin position="63"/>
        <end position="96"/>
    </location>
</feature>
<dbReference type="Gramene" id="LPERR04G16910.1">
    <property type="protein sequence ID" value="LPERR04G16910.1"/>
    <property type="gene ID" value="LPERR04G16910"/>
</dbReference>
<dbReference type="EnsemblPlants" id="LPERR04G16910.1">
    <property type="protein sequence ID" value="LPERR04G16910.1"/>
    <property type="gene ID" value="LPERR04G16910"/>
</dbReference>
<organism evidence="2 3">
    <name type="scientific">Leersia perrieri</name>
    <dbReference type="NCBI Taxonomy" id="77586"/>
    <lineage>
        <taxon>Eukaryota</taxon>
        <taxon>Viridiplantae</taxon>
        <taxon>Streptophyta</taxon>
        <taxon>Embryophyta</taxon>
        <taxon>Tracheophyta</taxon>
        <taxon>Spermatophyta</taxon>
        <taxon>Magnoliopsida</taxon>
        <taxon>Liliopsida</taxon>
        <taxon>Poales</taxon>
        <taxon>Poaceae</taxon>
        <taxon>BOP clade</taxon>
        <taxon>Oryzoideae</taxon>
        <taxon>Oryzeae</taxon>
        <taxon>Oryzinae</taxon>
        <taxon>Leersia</taxon>
    </lineage>
</organism>
<evidence type="ECO:0000313" key="3">
    <source>
        <dbReference type="Proteomes" id="UP000032180"/>
    </source>
</evidence>
<name>A0A0D9W7W8_9ORYZ</name>
<reference evidence="2 3" key="1">
    <citation type="submission" date="2012-08" db="EMBL/GenBank/DDBJ databases">
        <title>Oryza genome evolution.</title>
        <authorList>
            <person name="Wing R.A."/>
        </authorList>
    </citation>
    <scope>NUCLEOTIDE SEQUENCE</scope>
</reference>
<dbReference type="AlphaFoldDB" id="A0A0D9W7W8"/>
<reference evidence="3" key="2">
    <citation type="submission" date="2013-12" db="EMBL/GenBank/DDBJ databases">
        <authorList>
            <person name="Yu Y."/>
            <person name="Lee S."/>
            <person name="de Baynast K."/>
            <person name="Wissotski M."/>
            <person name="Liu L."/>
            <person name="Talag J."/>
            <person name="Goicoechea J."/>
            <person name="Angelova A."/>
            <person name="Jetty R."/>
            <person name="Kudrna D."/>
            <person name="Golser W."/>
            <person name="Rivera L."/>
            <person name="Zhang J."/>
            <person name="Wing R."/>
        </authorList>
    </citation>
    <scope>NUCLEOTIDE SEQUENCE</scope>
</reference>
<dbReference type="Proteomes" id="UP000032180">
    <property type="component" value="Chromosome 4"/>
</dbReference>
<reference evidence="2" key="3">
    <citation type="submission" date="2015-04" db="UniProtKB">
        <authorList>
            <consortium name="EnsemblPlants"/>
        </authorList>
    </citation>
    <scope>IDENTIFICATION</scope>
</reference>
<sequence length="143" mass="15621">MSLLRFLEQQPVSCFMLASGNSSSSSLPLEATSCAATSTCGAAVHKGHESDGVAASRQRLTGYAQVNAASPRRHTRGPRPRPLARSTLRRRSTSSLARGHAAGLVHACVRERQKRPMWPPEKPVCQVRAARCRVQWSFVQETL</sequence>
<keyword evidence="3" id="KW-1185">Reference proteome</keyword>
<proteinExistence type="predicted"/>
<evidence type="ECO:0000313" key="2">
    <source>
        <dbReference type="EnsemblPlants" id="LPERR04G16910.1"/>
    </source>
</evidence>
<evidence type="ECO:0000256" key="1">
    <source>
        <dbReference type="SAM" id="MobiDB-lite"/>
    </source>
</evidence>
<dbReference type="HOGENOM" id="CLU_1808990_0_0_1"/>
<accession>A0A0D9W7W8</accession>